<sequence>MSSEWPTATIEDVCDLIVDCVNKTAPVVAHETPFRMIRTTNVRHGRIDLSECRYVEEDTYEKWTRRANLQPGDVILTREAPIGEVGMVKEAEGVFLGQRLMQYRANPKLLDSRFLLYTFLSPALQHQFGSHEGSGSVVSHIRVGDCFKFKLSLPPIGIQREIASTLGALDDRITLLRETNATLEAIAQALFKSWFVDFDPVRAKMAGHAPEGMDEATAALFPDALEETALGLVPKGWKKMPLADAVEFNPPRPLKKGALAPYLEMANVATTGHRTDVPIQRELGSGTKFCNGDTLLARITPCLENGKAAFVDFLADGQIGWGSTEFLVMRPKSTLPDYFVYLLCKHRPFLEFAIQSMVGTSGRQRIQNEALSRYLIAVPTDAIGMAFGQMVSVIQSSIAANDEEAKTLGALRDTLLPRLISGQLRLPEAHAQLKAAA</sequence>
<dbReference type="InterPro" id="IPR052021">
    <property type="entry name" value="Type-I_RS_S_subunit"/>
</dbReference>
<dbReference type="InterPro" id="IPR000055">
    <property type="entry name" value="Restrct_endonuc_typeI_TRD"/>
</dbReference>
<comment type="caution">
    <text evidence="5">The sequence shown here is derived from an EMBL/GenBank/DDBJ whole genome shotgun (WGS) entry which is preliminary data.</text>
</comment>
<dbReference type="PANTHER" id="PTHR30408">
    <property type="entry name" value="TYPE-1 RESTRICTION ENZYME ECOKI SPECIFICITY PROTEIN"/>
    <property type="match status" value="1"/>
</dbReference>
<dbReference type="Gene3D" id="3.90.220.20">
    <property type="entry name" value="DNA methylase specificity domains"/>
    <property type="match status" value="2"/>
</dbReference>
<evidence type="ECO:0000256" key="3">
    <source>
        <dbReference type="ARBA" id="ARBA00023125"/>
    </source>
</evidence>
<dbReference type="OrthoDB" id="9798929at2"/>
<dbReference type="CDD" id="cd17246">
    <property type="entry name" value="RMtype1_S_SonII-TRD2-CR2_like"/>
    <property type="match status" value="1"/>
</dbReference>
<feature type="domain" description="Type I restriction modification DNA specificity" evidence="4">
    <location>
        <begin position="60"/>
        <end position="184"/>
    </location>
</feature>
<dbReference type="GO" id="GO:0003677">
    <property type="term" value="F:DNA binding"/>
    <property type="evidence" value="ECO:0007669"/>
    <property type="project" value="UniProtKB-KW"/>
</dbReference>
<dbReference type="AlphaFoldDB" id="A0A426VA92"/>
<name>A0A426VA92_9BURK</name>
<keyword evidence="5" id="KW-0378">Hydrolase</keyword>
<comment type="similarity">
    <text evidence="1">Belongs to the type-I restriction system S methylase family.</text>
</comment>
<proteinExistence type="inferred from homology"/>
<evidence type="ECO:0000256" key="1">
    <source>
        <dbReference type="ARBA" id="ARBA00010923"/>
    </source>
</evidence>
<dbReference type="Pfam" id="PF01420">
    <property type="entry name" value="Methylase_S"/>
    <property type="match status" value="1"/>
</dbReference>
<dbReference type="GO" id="GO:0004519">
    <property type="term" value="F:endonuclease activity"/>
    <property type="evidence" value="ECO:0007669"/>
    <property type="project" value="UniProtKB-KW"/>
</dbReference>
<dbReference type="EMBL" id="RSED01000010">
    <property type="protein sequence ID" value="RRS03741.1"/>
    <property type="molecule type" value="Genomic_DNA"/>
</dbReference>
<keyword evidence="5" id="KW-0540">Nuclease</keyword>
<protein>
    <submittedName>
        <fullName evidence="5">Restriction endonuclease subunit S</fullName>
    </submittedName>
</protein>
<gene>
    <name evidence="5" type="ORF">EIP75_14245</name>
</gene>
<dbReference type="GO" id="GO:0009307">
    <property type="term" value="P:DNA restriction-modification system"/>
    <property type="evidence" value="ECO:0007669"/>
    <property type="project" value="UniProtKB-KW"/>
</dbReference>
<dbReference type="PANTHER" id="PTHR30408:SF13">
    <property type="entry name" value="TYPE I RESTRICTION ENZYME HINDI SPECIFICITY SUBUNIT"/>
    <property type="match status" value="1"/>
</dbReference>
<keyword evidence="6" id="KW-1185">Reference proteome</keyword>
<dbReference type="Proteomes" id="UP000269265">
    <property type="component" value="Unassembled WGS sequence"/>
</dbReference>
<keyword evidence="5" id="KW-0255">Endonuclease</keyword>
<accession>A0A426VA92</accession>
<dbReference type="InterPro" id="IPR044946">
    <property type="entry name" value="Restrct_endonuc_typeI_TRD_sf"/>
</dbReference>
<evidence type="ECO:0000313" key="6">
    <source>
        <dbReference type="Proteomes" id="UP000269265"/>
    </source>
</evidence>
<reference evidence="5 6" key="1">
    <citation type="submission" date="2018-12" db="EMBL/GenBank/DDBJ databases">
        <title>The whole draft genome of Aquabacterium sp. SJQ9.</title>
        <authorList>
            <person name="Sun L."/>
            <person name="Gao X."/>
            <person name="Chen W."/>
            <person name="Huang K."/>
        </authorList>
    </citation>
    <scope>NUCLEOTIDE SEQUENCE [LARGE SCALE GENOMIC DNA]</scope>
    <source>
        <strain evidence="5 6">SJQ9</strain>
    </source>
</reference>
<dbReference type="SUPFAM" id="SSF116734">
    <property type="entry name" value="DNA methylase specificity domain"/>
    <property type="match status" value="2"/>
</dbReference>
<keyword evidence="3" id="KW-0238">DNA-binding</keyword>
<evidence type="ECO:0000256" key="2">
    <source>
        <dbReference type="ARBA" id="ARBA00022747"/>
    </source>
</evidence>
<organism evidence="5 6">
    <name type="scientific">Aquabacterium soli</name>
    <dbReference type="NCBI Taxonomy" id="2493092"/>
    <lineage>
        <taxon>Bacteria</taxon>
        <taxon>Pseudomonadati</taxon>
        <taxon>Pseudomonadota</taxon>
        <taxon>Betaproteobacteria</taxon>
        <taxon>Burkholderiales</taxon>
        <taxon>Aquabacterium</taxon>
    </lineage>
</organism>
<dbReference type="CDD" id="cd17260">
    <property type="entry name" value="RMtype1_S_EcoEI-TRD1-CR1_like"/>
    <property type="match status" value="1"/>
</dbReference>
<keyword evidence="2" id="KW-0680">Restriction system</keyword>
<evidence type="ECO:0000313" key="5">
    <source>
        <dbReference type="EMBL" id="RRS03741.1"/>
    </source>
</evidence>
<evidence type="ECO:0000259" key="4">
    <source>
        <dbReference type="Pfam" id="PF01420"/>
    </source>
</evidence>